<evidence type="ECO:0008006" key="4">
    <source>
        <dbReference type="Google" id="ProtNLM"/>
    </source>
</evidence>
<name>A0A226HGD1_9FLAO</name>
<dbReference type="Proteomes" id="UP000198345">
    <property type="component" value="Unassembled WGS sequence"/>
</dbReference>
<evidence type="ECO:0000256" key="1">
    <source>
        <dbReference type="SAM" id="SignalP"/>
    </source>
</evidence>
<reference evidence="2 3" key="1">
    <citation type="submission" date="2016-11" db="EMBL/GenBank/DDBJ databases">
        <title>Whole genomes of Flavobacteriaceae.</title>
        <authorList>
            <person name="Stine C."/>
            <person name="Li C."/>
            <person name="Tadesse D."/>
        </authorList>
    </citation>
    <scope>NUCLEOTIDE SEQUENCE [LARGE SCALE GENOMIC DNA]</scope>
    <source>
        <strain evidence="2 3">DSM 18292</strain>
    </source>
</reference>
<dbReference type="EMBL" id="MUGW01000015">
    <property type="protein sequence ID" value="OXA93212.1"/>
    <property type="molecule type" value="Genomic_DNA"/>
</dbReference>
<evidence type="ECO:0000313" key="3">
    <source>
        <dbReference type="Proteomes" id="UP000198345"/>
    </source>
</evidence>
<evidence type="ECO:0000313" key="2">
    <source>
        <dbReference type="EMBL" id="OXA93212.1"/>
    </source>
</evidence>
<accession>A0A226HGD1</accession>
<dbReference type="RefSeq" id="WP_089049132.1">
    <property type="nucleotide sequence ID" value="NZ_FXTV01000021.1"/>
</dbReference>
<feature type="chain" id="PRO_5012963137" description="tRNA modification GTPase" evidence="1">
    <location>
        <begin position="20"/>
        <end position="407"/>
    </location>
</feature>
<gene>
    <name evidence="2" type="ORF">B0A66_06965</name>
</gene>
<feature type="signal peptide" evidence="1">
    <location>
        <begin position="1"/>
        <end position="19"/>
    </location>
</feature>
<keyword evidence="1" id="KW-0732">Signal</keyword>
<organism evidence="2 3">
    <name type="scientific">Flavobacterium hercynium</name>
    <dbReference type="NCBI Taxonomy" id="387094"/>
    <lineage>
        <taxon>Bacteria</taxon>
        <taxon>Pseudomonadati</taxon>
        <taxon>Bacteroidota</taxon>
        <taxon>Flavobacteriia</taxon>
        <taxon>Flavobacteriales</taxon>
        <taxon>Flavobacteriaceae</taxon>
        <taxon>Flavobacterium</taxon>
    </lineage>
</organism>
<sequence length="407" mass="48171">MTKKLLAYLFLFLSTLSYSQISFEKGYFIDQNDKKTDCLIKNLDWLNSPTEFEYKLDEQDQAIKINTDQIKVLEVSDKSKYERYDVDIDRSSSLISEMGYEKNPIFKKENLLLKVLIEGKATLLEYNNKHLTRYFFKTDSLQITQLVYKSYKITEAQIAENKQYKQQLWTNLQCDNIASNQIESLNYKRNKLIKLFIRYNECNNSEVINYNFKESKERDFFNLNVRPGIISSSLSVDAGKGSFFNTDFGNKIGFRIGLEAEFIMSFNRNKWAIIFEPTYHSYNSEKTKKNYRGHDMKSIMEYNAIEFPIGLRHYMFLNDNSKLFINTQFIIEYSFNSKATFERYINVPSTEMEIRPKPSIVFGLGYKYKNKYSVETRANLNKSITDRNLSWTSKYQYFALVFGYSIF</sequence>
<protein>
    <recommendedName>
        <fullName evidence="4">tRNA modification GTPase</fullName>
    </recommendedName>
</protein>
<dbReference type="OrthoDB" id="921445at2"/>
<comment type="caution">
    <text evidence="2">The sequence shown here is derived from an EMBL/GenBank/DDBJ whole genome shotgun (WGS) entry which is preliminary data.</text>
</comment>
<keyword evidence="3" id="KW-1185">Reference proteome</keyword>
<dbReference type="AlphaFoldDB" id="A0A226HGD1"/>
<proteinExistence type="predicted"/>